<feature type="transmembrane region" description="Helical" evidence="1">
    <location>
        <begin position="20"/>
        <end position="42"/>
    </location>
</feature>
<dbReference type="EMBL" id="VLXZ01000008">
    <property type="protein sequence ID" value="TSB45935.1"/>
    <property type="molecule type" value="Genomic_DNA"/>
</dbReference>
<evidence type="ECO:0000313" key="2">
    <source>
        <dbReference type="EMBL" id="TSB45935.1"/>
    </source>
</evidence>
<accession>A0A553ZX20</accession>
<reference evidence="2 3" key="1">
    <citation type="submission" date="2019-07" db="EMBL/GenBank/DDBJ databases">
        <authorList>
            <person name="Park Y.J."/>
            <person name="Jeong S.E."/>
            <person name="Jung H.S."/>
        </authorList>
    </citation>
    <scope>NUCLEOTIDE SEQUENCE [LARGE SCALE GENOMIC DNA]</scope>
    <source>
        <strain evidence="3">P16(2019)</strain>
    </source>
</reference>
<sequence>MIKKLHSEGRDNMMNWGSILKFGVLGLFIGIGMSLFIPTVFIESKTVGTFSSVTTYHTTSQTILNIAKYGVLGAGACIAFSMAYQLRNRQVE</sequence>
<dbReference type="Proteomes" id="UP000318521">
    <property type="component" value="Unassembled WGS sequence"/>
</dbReference>
<keyword evidence="1" id="KW-0812">Transmembrane</keyword>
<dbReference type="AlphaFoldDB" id="A0A553ZX20"/>
<keyword evidence="3" id="KW-1185">Reference proteome</keyword>
<comment type="caution">
    <text evidence="2">The sequence shown here is derived from an EMBL/GenBank/DDBJ whole genome shotgun (WGS) entry which is preliminary data.</text>
</comment>
<dbReference type="RefSeq" id="WP_143849275.1">
    <property type="nucleotide sequence ID" value="NZ_VLXZ01000008.1"/>
</dbReference>
<evidence type="ECO:0000313" key="3">
    <source>
        <dbReference type="Proteomes" id="UP000318521"/>
    </source>
</evidence>
<feature type="transmembrane region" description="Helical" evidence="1">
    <location>
        <begin position="62"/>
        <end position="84"/>
    </location>
</feature>
<protein>
    <submittedName>
        <fullName evidence="2">Uncharacterized protein</fullName>
    </submittedName>
</protein>
<keyword evidence="1" id="KW-0472">Membrane</keyword>
<gene>
    <name evidence="2" type="ORF">FN960_13575</name>
</gene>
<organism evidence="2 3">
    <name type="scientific">Alkalicoccobacillus porphyridii</name>
    <dbReference type="NCBI Taxonomy" id="2597270"/>
    <lineage>
        <taxon>Bacteria</taxon>
        <taxon>Bacillati</taxon>
        <taxon>Bacillota</taxon>
        <taxon>Bacilli</taxon>
        <taxon>Bacillales</taxon>
        <taxon>Bacillaceae</taxon>
        <taxon>Alkalicoccobacillus</taxon>
    </lineage>
</organism>
<name>A0A553ZX20_9BACI</name>
<evidence type="ECO:0000256" key="1">
    <source>
        <dbReference type="SAM" id="Phobius"/>
    </source>
</evidence>
<keyword evidence="1" id="KW-1133">Transmembrane helix</keyword>
<proteinExistence type="predicted"/>